<evidence type="ECO:0000256" key="1">
    <source>
        <dbReference type="SAM" id="MobiDB-lite"/>
    </source>
</evidence>
<feature type="compositionally biased region" description="Polar residues" evidence="1">
    <location>
        <begin position="53"/>
        <end position="96"/>
    </location>
</feature>
<organism evidence="2 3">
    <name type="scientific">Marasmius tenuissimus</name>
    <dbReference type="NCBI Taxonomy" id="585030"/>
    <lineage>
        <taxon>Eukaryota</taxon>
        <taxon>Fungi</taxon>
        <taxon>Dikarya</taxon>
        <taxon>Basidiomycota</taxon>
        <taxon>Agaricomycotina</taxon>
        <taxon>Agaricomycetes</taxon>
        <taxon>Agaricomycetidae</taxon>
        <taxon>Agaricales</taxon>
        <taxon>Marasmiineae</taxon>
        <taxon>Marasmiaceae</taxon>
        <taxon>Marasmius</taxon>
    </lineage>
</organism>
<feature type="region of interest" description="Disordered" evidence="1">
    <location>
        <begin position="48"/>
        <end position="120"/>
    </location>
</feature>
<feature type="compositionally biased region" description="Low complexity" evidence="1">
    <location>
        <begin position="235"/>
        <end position="244"/>
    </location>
</feature>
<feature type="region of interest" description="Disordered" evidence="1">
    <location>
        <begin position="235"/>
        <end position="259"/>
    </location>
</feature>
<keyword evidence="3" id="KW-1185">Reference proteome</keyword>
<protein>
    <submittedName>
        <fullName evidence="2">Uncharacterized protein</fullName>
    </submittedName>
</protein>
<reference evidence="2 3" key="1">
    <citation type="submission" date="2024-05" db="EMBL/GenBank/DDBJ databases">
        <title>A draft genome resource for the thread blight pathogen Marasmius tenuissimus strain MS-2.</title>
        <authorList>
            <person name="Yulfo-Soto G.E."/>
            <person name="Baruah I.K."/>
            <person name="Amoako-Attah I."/>
            <person name="Bukari Y."/>
            <person name="Meinhardt L.W."/>
            <person name="Bailey B.A."/>
            <person name="Cohen S.P."/>
        </authorList>
    </citation>
    <scope>NUCLEOTIDE SEQUENCE [LARGE SCALE GENOMIC DNA]</scope>
    <source>
        <strain evidence="2 3">MS-2</strain>
    </source>
</reference>
<dbReference type="EMBL" id="JBBXMP010000385">
    <property type="protein sequence ID" value="KAL0058018.1"/>
    <property type="molecule type" value="Genomic_DNA"/>
</dbReference>
<name>A0ABR2Z9N7_9AGAR</name>
<proteinExistence type="predicted"/>
<feature type="compositionally biased region" description="Basic and acidic residues" evidence="1">
    <location>
        <begin position="247"/>
        <end position="259"/>
    </location>
</feature>
<feature type="compositionally biased region" description="Low complexity" evidence="1">
    <location>
        <begin position="105"/>
        <end position="118"/>
    </location>
</feature>
<sequence>MRAESERQNAEENLRVADSRVQMTVDELDTRFEAMVRAYADLKAVFSNEDSSRASMLPTQSTPLGSQQTQPLLSTPFSSRPTQRQTLVQPSASPSATPEPRGPISMSVPQSSQPPSTQNNFPAYVVYSGKDGMTGIFYSWHNRRGLEGAKQYITSDHHLVKGFGDVELAQEFYNEFVNSSAAILLSAVMSQRETFVLLQGVLPGVYHSHKALLWKGLQFRGGVVERFTGSGSAARARQRFSQAQDNDEIRSTHQPRAVD</sequence>
<evidence type="ECO:0000313" key="2">
    <source>
        <dbReference type="EMBL" id="KAL0058018.1"/>
    </source>
</evidence>
<evidence type="ECO:0000313" key="3">
    <source>
        <dbReference type="Proteomes" id="UP001437256"/>
    </source>
</evidence>
<comment type="caution">
    <text evidence="2">The sequence shown here is derived from an EMBL/GenBank/DDBJ whole genome shotgun (WGS) entry which is preliminary data.</text>
</comment>
<dbReference type="Proteomes" id="UP001437256">
    <property type="component" value="Unassembled WGS sequence"/>
</dbReference>
<gene>
    <name evidence="2" type="ORF">AAF712_015325</name>
</gene>
<accession>A0ABR2Z9N7</accession>